<dbReference type="Proteomes" id="UP001530400">
    <property type="component" value="Unassembled WGS sequence"/>
</dbReference>
<reference evidence="2 3" key="1">
    <citation type="submission" date="2024-10" db="EMBL/GenBank/DDBJ databases">
        <title>Updated reference genomes for cyclostephanoid diatoms.</title>
        <authorList>
            <person name="Roberts W.R."/>
            <person name="Alverson A.J."/>
        </authorList>
    </citation>
    <scope>NUCLEOTIDE SEQUENCE [LARGE SCALE GENOMIC DNA]</scope>
    <source>
        <strain evidence="2 3">AJA010-31</strain>
    </source>
</reference>
<sequence length="426" mass="48202">MNVIAVLCINLWAALQCSAFIITTKSSPSRPSSINTLTLAMISNNREVPADPNPQEIRSFLTQRSIQSFMFLLASTRDLHTVQWLDNFTKPVIINNYWEEDDEQVNPGVGDAFRENDKRLGSKLLNYHGLSALNTTMFPEWDSFFTNLLKQPDAVLRIKTPTDVGRRAYSKFEIDINPASLCSRIISVREQIANELCGDLKAISTMGQLIFSSYHYNKENQNNTKSSGKKGGIGYKDGTSPNGIDKPSMLYMNFDPLIDSPFAPSPLRKGNFDLLYNLITQEAVVDLLRNGVFVGDDEIQNEASLRYLEKFYRDRVVTHFVGAQFYWKGDEFIEEMMLASPIVMFDDFDESAQEDADTSEIEPLRVAEQVLLRRDALALEWLEIMQAVPSHHAAIRKAQLDRIMGQGPAVEEQTDTKVIVTTDDFQ</sequence>
<dbReference type="EMBL" id="JALLPJ020000858">
    <property type="protein sequence ID" value="KAL3781178.1"/>
    <property type="molecule type" value="Genomic_DNA"/>
</dbReference>
<keyword evidence="1" id="KW-0732">Signal</keyword>
<evidence type="ECO:0000313" key="3">
    <source>
        <dbReference type="Proteomes" id="UP001530400"/>
    </source>
</evidence>
<dbReference type="AlphaFoldDB" id="A0ABD3P062"/>
<evidence type="ECO:0000313" key="2">
    <source>
        <dbReference type="EMBL" id="KAL3781178.1"/>
    </source>
</evidence>
<keyword evidence="3" id="KW-1185">Reference proteome</keyword>
<name>A0ABD3P062_9STRA</name>
<organism evidence="2 3">
    <name type="scientific">Cyclotella atomus</name>
    <dbReference type="NCBI Taxonomy" id="382360"/>
    <lineage>
        <taxon>Eukaryota</taxon>
        <taxon>Sar</taxon>
        <taxon>Stramenopiles</taxon>
        <taxon>Ochrophyta</taxon>
        <taxon>Bacillariophyta</taxon>
        <taxon>Coscinodiscophyceae</taxon>
        <taxon>Thalassiosirophycidae</taxon>
        <taxon>Stephanodiscales</taxon>
        <taxon>Stephanodiscaceae</taxon>
        <taxon>Cyclotella</taxon>
    </lineage>
</organism>
<comment type="caution">
    <text evidence="2">The sequence shown here is derived from an EMBL/GenBank/DDBJ whole genome shotgun (WGS) entry which is preliminary data.</text>
</comment>
<feature type="signal peptide" evidence="1">
    <location>
        <begin position="1"/>
        <end position="19"/>
    </location>
</feature>
<accession>A0ABD3P062</accession>
<gene>
    <name evidence="2" type="ORF">ACHAWO_010237</name>
</gene>
<evidence type="ECO:0000256" key="1">
    <source>
        <dbReference type="SAM" id="SignalP"/>
    </source>
</evidence>
<feature type="chain" id="PRO_5044896151" evidence="1">
    <location>
        <begin position="20"/>
        <end position="426"/>
    </location>
</feature>
<proteinExistence type="predicted"/>
<protein>
    <submittedName>
        <fullName evidence="2">Uncharacterized protein</fullName>
    </submittedName>
</protein>